<comment type="caution">
    <text evidence="2">The sequence shown here is derived from an EMBL/GenBank/DDBJ whole genome shotgun (WGS) entry which is preliminary data.</text>
</comment>
<dbReference type="EMBL" id="VSRR010004591">
    <property type="protein sequence ID" value="MPC40129.1"/>
    <property type="molecule type" value="Genomic_DNA"/>
</dbReference>
<reference evidence="2 3" key="1">
    <citation type="submission" date="2019-05" db="EMBL/GenBank/DDBJ databases">
        <title>Another draft genome of Portunus trituberculatus and its Hox gene families provides insights of decapod evolution.</title>
        <authorList>
            <person name="Jeong J.-H."/>
            <person name="Song I."/>
            <person name="Kim S."/>
            <person name="Choi T."/>
            <person name="Kim D."/>
            <person name="Ryu S."/>
            <person name="Kim W."/>
        </authorList>
    </citation>
    <scope>NUCLEOTIDE SEQUENCE [LARGE SCALE GENOMIC DNA]</scope>
    <source>
        <tissue evidence="2">Muscle</tissue>
    </source>
</reference>
<gene>
    <name evidence="2" type="ORF">E2C01_033684</name>
</gene>
<feature type="region of interest" description="Disordered" evidence="1">
    <location>
        <begin position="42"/>
        <end position="64"/>
    </location>
</feature>
<proteinExistence type="predicted"/>
<sequence length="169" mass="19053">MPVIRSLKTLGDMGRTAARTHLPQKTLTSGHLAPIIPRRDAHLSATKQRPETTPSQHSRTRVHNPDGTVWREIRLVRGIVKTVVGFISRVIHCMDAVATFTQVNPRLISSVTHLAVTGRRDERKWSGRRVANTTRCSLITRSTVMHNRWWYSAANTPTRAPHSILLSLM</sequence>
<evidence type="ECO:0000313" key="2">
    <source>
        <dbReference type="EMBL" id="MPC40129.1"/>
    </source>
</evidence>
<evidence type="ECO:0000313" key="3">
    <source>
        <dbReference type="Proteomes" id="UP000324222"/>
    </source>
</evidence>
<dbReference type="Proteomes" id="UP000324222">
    <property type="component" value="Unassembled WGS sequence"/>
</dbReference>
<organism evidence="2 3">
    <name type="scientific">Portunus trituberculatus</name>
    <name type="common">Swimming crab</name>
    <name type="synonym">Neptunus trituberculatus</name>
    <dbReference type="NCBI Taxonomy" id="210409"/>
    <lineage>
        <taxon>Eukaryota</taxon>
        <taxon>Metazoa</taxon>
        <taxon>Ecdysozoa</taxon>
        <taxon>Arthropoda</taxon>
        <taxon>Crustacea</taxon>
        <taxon>Multicrustacea</taxon>
        <taxon>Malacostraca</taxon>
        <taxon>Eumalacostraca</taxon>
        <taxon>Eucarida</taxon>
        <taxon>Decapoda</taxon>
        <taxon>Pleocyemata</taxon>
        <taxon>Brachyura</taxon>
        <taxon>Eubrachyura</taxon>
        <taxon>Portunoidea</taxon>
        <taxon>Portunidae</taxon>
        <taxon>Portuninae</taxon>
        <taxon>Portunus</taxon>
    </lineage>
</organism>
<accession>A0A5B7F4F0</accession>
<keyword evidence="3" id="KW-1185">Reference proteome</keyword>
<protein>
    <submittedName>
        <fullName evidence="2">Uncharacterized protein</fullName>
    </submittedName>
</protein>
<feature type="compositionally biased region" description="Polar residues" evidence="1">
    <location>
        <begin position="45"/>
        <end position="57"/>
    </location>
</feature>
<evidence type="ECO:0000256" key="1">
    <source>
        <dbReference type="SAM" id="MobiDB-lite"/>
    </source>
</evidence>
<name>A0A5B7F4F0_PORTR</name>
<dbReference type="AlphaFoldDB" id="A0A5B7F4F0"/>